<dbReference type="EMBL" id="QPJL01000002">
    <property type="protein sequence ID" value="RCW88143.1"/>
    <property type="molecule type" value="Genomic_DNA"/>
</dbReference>
<evidence type="ECO:0000256" key="1">
    <source>
        <dbReference type="SAM" id="Phobius"/>
    </source>
</evidence>
<keyword evidence="3" id="KW-1185">Reference proteome</keyword>
<dbReference type="RefSeq" id="WP_114347885.1">
    <property type="nucleotide sequence ID" value="NZ_QPJL01000002.1"/>
</dbReference>
<keyword evidence="1" id="KW-0472">Membrane</keyword>
<accession>A0A368Z6U4</accession>
<feature type="transmembrane region" description="Helical" evidence="1">
    <location>
        <begin position="21"/>
        <end position="42"/>
    </location>
</feature>
<dbReference type="Proteomes" id="UP000253345">
    <property type="component" value="Unassembled WGS sequence"/>
</dbReference>
<protein>
    <submittedName>
        <fullName evidence="2">Uncharacterized protein</fullName>
    </submittedName>
</protein>
<feature type="transmembrane region" description="Helical" evidence="1">
    <location>
        <begin position="218"/>
        <end position="244"/>
    </location>
</feature>
<organism evidence="2 3">
    <name type="scientific">Paracoccus lutimaris</name>
    <dbReference type="NCBI Taxonomy" id="1490030"/>
    <lineage>
        <taxon>Bacteria</taxon>
        <taxon>Pseudomonadati</taxon>
        <taxon>Pseudomonadota</taxon>
        <taxon>Alphaproteobacteria</taxon>
        <taxon>Rhodobacterales</taxon>
        <taxon>Paracoccaceae</taxon>
        <taxon>Paracoccus</taxon>
    </lineage>
</organism>
<feature type="transmembrane region" description="Helical" evidence="1">
    <location>
        <begin position="54"/>
        <end position="73"/>
    </location>
</feature>
<feature type="transmembrane region" description="Helical" evidence="1">
    <location>
        <begin position="94"/>
        <end position="122"/>
    </location>
</feature>
<dbReference type="AlphaFoldDB" id="A0A368Z6U4"/>
<evidence type="ECO:0000313" key="2">
    <source>
        <dbReference type="EMBL" id="RCW88143.1"/>
    </source>
</evidence>
<keyword evidence="1" id="KW-1133">Transmembrane helix</keyword>
<proteinExistence type="predicted"/>
<feature type="transmembrane region" description="Helical" evidence="1">
    <location>
        <begin position="176"/>
        <end position="198"/>
    </location>
</feature>
<name>A0A368Z6U4_9RHOB</name>
<dbReference type="OrthoDB" id="7704812at2"/>
<reference evidence="2 3" key="1">
    <citation type="submission" date="2018-07" db="EMBL/GenBank/DDBJ databases">
        <title>Genomic Encyclopedia of Type Strains, Phase III (KMG-III): the genomes of soil and plant-associated and newly described type strains.</title>
        <authorList>
            <person name="Whitman W."/>
        </authorList>
    </citation>
    <scope>NUCLEOTIDE SEQUENCE [LARGE SCALE GENOMIC DNA]</scope>
    <source>
        <strain evidence="2 3">CECT 8525</strain>
    </source>
</reference>
<evidence type="ECO:0000313" key="3">
    <source>
        <dbReference type="Proteomes" id="UP000253345"/>
    </source>
</evidence>
<gene>
    <name evidence="2" type="ORF">DFP89_10272</name>
</gene>
<keyword evidence="1" id="KW-0812">Transmembrane</keyword>
<sequence length="250" mass="26603">MIAARILGSAFRNIFADFGQTIRIFALPALILALIAGLAIWILISEPALHEGLVILPFGLGAIICALWPAVNFHRHVLMGERFGWVPRIHWRELLGYGLMMIPLGLAVLLASYAVLFVIGLFLNAMPLAEDPLIAVLLASLVLSTLTLTVGLRLFSLLPALAIGETLRGYSRAGQGSLATILLIALALGLVGSGYGILQIALAPHLIWALAPGPLAALYAMQLLVNLLSAIFGISLLTALYATYVQRPAA</sequence>
<comment type="caution">
    <text evidence="2">The sequence shown here is derived from an EMBL/GenBank/DDBJ whole genome shotgun (WGS) entry which is preliminary data.</text>
</comment>
<feature type="transmembrane region" description="Helical" evidence="1">
    <location>
        <begin position="134"/>
        <end position="155"/>
    </location>
</feature>